<dbReference type="AlphaFoldDB" id="A0A3N4ME43"/>
<sequence>MKKIIQLIITAALLAGCKNEPGDLAPADTKIAFYNASQVLRKEVEQKNQYSATKPAFILLNTKAPVKPDTLPPMDKQGYAYFALSAGGQQFCPLGYSSITTIPWMSYMRVTPGRQDISFLDTDTTLLVTGKLDIPRDAETTVFLADSLGQYRTIVTNDAHTAPANGISLRFVHAAPDTGKLRLKVNQAWLPQTWSFGEASAFADLPMADSLQSAIYRIQLSPASDTSKVLSKYVLKADRRQIYTLIANGYFDYHDETDYMAPDFRLNIFRNK</sequence>
<name>A0A3N4ME43_9BACT</name>
<dbReference type="EMBL" id="RMBX01000009">
    <property type="protein sequence ID" value="RPD39867.1"/>
    <property type="molecule type" value="Genomic_DNA"/>
</dbReference>
<organism evidence="2 3">
    <name type="scientific">Chitinophaga barathri</name>
    <dbReference type="NCBI Taxonomy" id="1647451"/>
    <lineage>
        <taxon>Bacteria</taxon>
        <taxon>Pseudomonadati</taxon>
        <taxon>Bacteroidota</taxon>
        <taxon>Chitinophagia</taxon>
        <taxon>Chitinophagales</taxon>
        <taxon>Chitinophagaceae</taxon>
        <taxon>Chitinophaga</taxon>
    </lineage>
</organism>
<dbReference type="Pfam" id="PF14344">
    <property type="entry name" value="DUF4397"/>
    <property type="match status" value="1"/>
</dbReference>
<dbReference type="OrthoDB" id="661730at2"/>
<reference evidence="3" key="1">
    <citation type="submission" date="2018-11" db="EMBL/GenBank/DDBJ databases">
        <title>Chitinophaga lutea sp.nov., isolate from arsenic contaminated soil.</title>
        <authorList>
            <person name="Zong Y."/>
        </authorList>
    </citation>
    <scope>NUCLEOTIDE SEQUENCE [LARGE SCALE GENOMIC DNA]</scope>
    <source>
        <strain evidence="3">YLT18</strain>
    </source>
</reference>
<evidence type="ECO:0000259" key="1">
    <source>
        <dbReference type="Pfam" id="PF14344"/>
    </source>
</evidence>
<evidence type="ECO:0000313" key="3">
    <source>
        <dbReference type="Proteomes" id="UP000279089"/>
    </source>
</evidence>
<dbReference type="PROSITE" id="PS51257">
    <property type="entry name" value="PROKAR_LIPOPROTEIN"/>
    <property type="match status" value="1"/>
</dbReference>
<dbReference type="RefSeq" id="WP_120517845.1">
    <property type="nucleotide sequence ID" value="NZ_QXZY01000010.1"/>
</dbReference>
<feature type="domain" description="DUF4397" evidence="1">
    <location>
        <begin position="106"/>
        <end position="182"/>
    </location>
</feature>
<dbReference type="InterPro" id="IPR025510">
    <property type="entry name" value="DUF4397"/>
</dbReference>
<keyword evidence="3" id="KW-1185">Reference proteome</keyword>
<protein>
    <submittedName>
        <fullName evidence="2">DUF4397 domain-containing protein</fullName>
    </submittedName>
</protein>
<accession>A0A3N4ME43</accession>
<dbReference type="Proteomes" id="UP000279089">
    <property type="component" value="Unassembled WGS sequence"/>
</dbReference>
<evidence type="ECO:0000313" key="2">
    <source>
        <dbReference type="EMBL" id="RPD39867.1"/>
    </source>
</evidence>
<comment type="caution">
    <text evidence="2">The sequence shown here is derived from an EMBL/GenBank/DDBJ whole genome shotgun (WGS) entry which is preliminary data.</text>
</comment>
<proteinExistence type="predicted"/>
<gene>
    <name evidence="2" type="ORF">EG028_17215</name>
</gene>